<reference evidence="4" key="3">
    <citation type="submission" date="2022-04" db="EMBL/GenBank/DDBJ databases">
        <title>Emergence of ST220 Acinetobacter pittii strain in bloodstream infection, which co-producing chromosomal NDM-1 and OXA-820 carbapenemases.</title>
        <authorList>
            <person name="Tian C."/>
            <person name="Xing M."/>
            <person name="Fu L."/>
            <person name="Xia D."/>
        </authorList>
    </citation>
    <scope>NUCLEOTIDE SEQUENCE</scope>
    <source>
        <strain evidence="4">TCM</strain>
    </source>
</reference>
<dbReference type="EMBL" id="SGTH01000002">
    <property type="protein sequence ID" value="RZH29910.1"/>
    <property type="molecule type" value="Genomic_DNA"/>
</dbReference>
<dbReference type="RefSeq" id="WP_014207750.1">
    <property type="nucleotide sequence ID" value="NZ_AP024798.1"/>
</dbReference>
<reference evidence="3 5" key="1">
    <citation type="submission" date="2019-02" db="EMBL/GenBank/DDBJ databases">
        <title>The Batch Genome Submission of Acinetobacter spp. strains.</title>
        <authorList>
            <person name="Qin J."/>
            <person name="Hu Y."/>
            <person name="Ye H."/>
            <person name="Wei L."/>
            <person name="Feng Y."/>
            <person name="Zong Z."/>
        </authorList>
    </citation>
    <scope>NUCLEOTIDE SEQUENCE [LARGE SCALE GENOMIC DNA]</scope>
    <source>
        <strain evidence="3 5">WCHAP100012</strain>
    </source>
</reference>
<sequence>MVNKNIKKIALILGDFISPNFFMVFYKKVIAINFLKMYFKYILYSQINKV</sequence>
<dbReference type="Proteomes" id="UP000501692">
    <property type="component" value="Chromosome"/>
</dbReference>
<protein>
    <submittedName>
        <fullName evidence="3">Uncharacterized protein</fullName>
    </submittedName>
</protein>
<name>A0A3Q9C7H3_ACIPI</name>
<proteinExistence type="predicted"/>
<gene>
    <name evidence="3" type="ORF">EXD98_07095</name>
    <name evidence="2" type="ORF">G8E09_02165</name>
    <name evidence="4" type="ORF">MWH18_02205</name>
</gene>
<accession>A0A3Q9C7H3</accession>
<evidence type="ECO:0000313" key="2">
    <source>
        <dbReference type="EMBL" id="QIT16620.1"/>
    </source>
</evidence>
<dbReference type="EMBL" id="CP095407">
    <property type="protein sequence ID" value="USU95127.1"/>
    <property type="molecule type" value="Genomic_DNA"/>
</dbReference>
<dbReference type="EMBL" id="CP049806">
    <property type="protein sequence ID" value="QIT16620.1"/>
    <property type="molecule type" value="Genomic_DNA"/>
</dbReference>
<dbReference type="Proteomes" id="UP000294065">
    <property type="component" value="Unassembled WGS sequence"/>
</dbReference>
<feature type="transmembrane region" description="Helical" evidence="1">
    <location>
        <begin position="6"/>
        <end position="26"/>
    </location>
</feature>
<reference evidence="2 6" key="2">
    <citation type="submission" date="2020-03" db="EMBL/GenBank/DDBJ databases">
        <authorList>
            <person name="Zhang L."/>
            <person name="Han X."/>
            <person name="Chen Y."/>
            <person name="Yu Y."/>
        </authorList>
    </citation>
    <scope>NUCLEOTIDE SEQUENCE [LARGE SCALE GENOMIC DNA]</scope>
    <source>
        <strain evidence="2 6">A1254</strain>
    </source>
</reference>
<evidence type="ECO:0000313" key="6">
    <source>
        <dbReference type="Proteomes" id="UP000501692"/>
    </source>
</evidence>
<evidence type="ECO:0000256" key="1">
    <source>
        <dbReference type="SAM" id="Phobius"/>
    </source>
</evidence>
<evidence type="ECO:0000313" key="4">
    <source>
        <dbReference type="EMBL" id="USU95127.1"/>
    </source>
</evidence>
<evidence type="ECO:0000313" key="5">
    <source>
        <dbReference type="Proteomes" id="UP000294065"/>
    </source>
</evidence>
<keyword evidence="1" id="KW-0812">Transmembrane</keyword>
<evidence type="ECO:0000313" key="3">
    <source>
        <dbReference type="EMBL" id="RZH29910.1"/>
    </source>
</evidence>
<keyword evidence="1" id="KW-1133">Transmembrane helix</keyword>
<organism evidence="3 5">
    <name type="scientific">Acinetobacter pittii</name>
    <name type="common">Acinetobacter genomosp. 3</name>
    <dbReference type="NCBI Taxonomy" id="48296"/>
    <lineage>
        <taxon>Bacteria</taxon>
        <taxon>Pseudomonadati</taxon>
        <taxon>Pseudomonadota</taxon>
        <taxon>Gammaproteobacteria</taxon>
        <taxon>Moraxellales</taxon>
        <taxon>Moraxellaceae</taxon>
        <taxon>Acinetobacter</taxon>
        <taxon>Acinetobacter calcoaceticus/baumannii complex</taxon>
    </lineage>
</organism>
<keyword evidence="1" id="KW-0472">Membrane</keyword>
<dbReference type="Proteomes" id="UP001055514">
    <property type="component" value="Chromosome"/>
</dbReference>
<dbReference type="AlphaFoldDB" id="A0A3Q9C7H3"/>